<sequence length="484" mass="52337">MARGPVPISVESTAGLLRALLTTAEWPLSGTSTDSALGNDSMTNAKNDGDVDVHSEQFDDLDQQALDMSRQEESESVSAAVAYAGSHGWAQRLELAMAITRFVNGTTDRIMGEAGASVSRAANSLGIPIVCVEVRHEATHRHMPALPQLIHAARCGLAWLAHRYWNTQKAAIGTERTRLTAMVTRAAKIRAQRMRLSDGVVPPDAVRGLDEQELDMITKIAKKDTAGLLGEILFESFLVITAAFASEPKPAKVFWWDVLYALGLRAPSLIPDLFTRCLMHISSTPTQNWSHSRALRWASLLIRSNFAAILPLTLLLELAAAQPTPSFRKLVSRVVQRSSAQLPPTLAARFDALVEIFELSAGDQPPAPVLCPQAPSSSAWSRVSVEKWRPLPLGALPMSLANPPRRGNVTRKYHASATGPATRGYASILLAPNPRPSKRRALLPRPRSIDHPTAQPADADTESAPPPPAKPSASALLGQLRVIQ</sequence>
<dbReference type="GO" id="GO:0004519">
    <property type="term" value="F:endonuclease activity"/>
    <property type="evidence" value="ECO:0007669"/>
    <property type="project" value="InterPro"/>
</dbReference>
<dbReference type="eggNOG" id="KOG2425">
    <property type="taxonomic scope" value="Eukaryota"/>
</dbReference>
<dbReference type="GO" id="GO:0090730">
    <property type="term" value="C:Las1 complex"/>
    <property type="evidence" value="ECO:0007669"/>
    <property type="project" value="InterPro"/>
</dbReference>
<name>A0A0L0DMU3_THETB</name>
<dbReference type="PANTHER" id="PTHR15002:SF0">
    <property type="entry name" value="RIBOSOMAL BIOGENESIS PROTEIN LAS1L"/>
    <property type="match status" value="1"/>
</dbReference>
<proteinExistence type="predicted"/>
<dbReference type="GeneID" id="25567450"/>
<evidence type="ECO:0000313" key="2">
    <source>
        <dbReference type="EMBL" id="KNC53356.1"/>
    </source>
</evidence>
<accession>A0A0L0DMU3</accession>
<dbReference type="GO" id="GO:0000470">
    <property type="term" value="P:maturation of LSU-rRNA"/>
    <property type="evidence" value="ECO:0007669"/>
    <property type="project" value="TreeGrafter"/>
</dbReference>
<dbReference type="AlphaFoldDB" id="A0A0L0DMU3"/>
<feature type="region of interest" description="Disordered" evidence="1">
    <location>
        <begin position="424"/>
        <end position="484"/>
    </location>
</feature>
<reference evidence="2 3" key="1">
    <citation type="submission" date="2010-05" db="EMBL/GenBank/DDBJ databases">
        <title>The Genome Sequence of Thecamonas trahens ATCC 50062.</title>
        <authorList>
            <consortium name="The Broad Institute Genome Sequencing Platform"/>
            <person name="Russ C."/>
            <person name="Cuomo C."/>
            <person name="Shea T."/>
            <person name="Young S.K."/>
            <person name="Zeng Q."/>
            <person name="Koehrsen M."/>
            <person name="Haas B."/>
            <person name="Borodovsky M."/>
            <person name="Guigo R."/>
            <person name="Alvarado L."/>
            <person name="Berlin A."/>
            <person name="Bochicchio J."/>
            <person name="Borenstein D."/>
            <person name="Chapman S."/>
            <person name="Chen Z."/>
            <person name="Freedman E."/>
            <person name="Gellesch M."/>
            <person name="Goldberg J."/>
            <person name="Griggs A."/>
            <person name="Gujja S."/>
            <person name="Heilman E."/>
            <person name="Heiman D."/>
            <person name="Hepburn T."/>
            <person name="Howarth C."/>
            <person name="Jen D."/>
            <person name="Larson L."/>
            <person name="Mehta T."/>
            <person name="Park D."/>
            <person name="Pearson M."/>
            <person name="Roberts A."/>
            <person name="Saif S."/>
            <person name="Shenoy N."/>
            <person name="Sisk P."/>
            <person name="Stolte C."/>
            <person name="Sykes S."/>
            <person name="Thomson T."/>
            <person name="Walk T."/>
            <person name="White J."/>
            <person name="Yandava C."/>
            <person name="Burger G."/>
            <person name="Gray M.W."/>
            <person name="Holland P.W.H."/>
            <person name="King N."/>
            <person name="Lang F.B.F."/>
            <person name="Roger A.J."/>
            <person name="Ruiz-Trillo I."/>
            <person name="Lander E."/>
            <person name="Nusbaum C."/>
        </authorList>
    </citation>
    <scope>NUCLEOTIDE SEQUENCE [LARGE SCALE GENOMIC DNA]</scope>
    <source>
        <strain evidence="2 3">ATCC 50062</strain>
    </source>
</reference>
<evidence type="ECO:0000313" key="3">
    <source>
        <dbReference type="Proteomes" id="UP000054408"/>
    </source>
</evidence>
<dbReference type="STRING" id="461836.A0A0L0DMU3"/>
<dbReference type="GO" id="GO:0030687">
    <property type="term" value="C:preribosome, large subunit precursor"/>
    <property type="evidence" value="ECO:0007669"/>
    <property type="project" value="TreeGrafter"/>
</dbReference>
<dbReference type="InterPro" id="IPR007174">
    <property type="entry name" value="Las1"/>
</dbReference>
<protein>
    <recommendedName>
        <fullName evidence="4">Las1-domain-containing protein</fullName>
    </recommendedName>
</protein>
<dbReference type="OrthoDB" id="10263222at2759"/>
<dbReference type="RefSeq" id="XP_013754402.1">
    <property type="nucleotide sequence ID" value="XM_013898948.1"/>
</dbReference>
<gene>
    <name evidence="2" type="ORF">AMSG_08857</name>
</gene>
<dbReference type="GO" id="GO:0000460">
    <property type="term" value="P:maturation of 5.8S rRNA"/>
    <property type="evidence" value="ECO:0007669"/>
    <property type="project" value="TreeGrafter"/>
</dbReference>
<dbReference type="Proteomes" id="UP000054408">
    <property type="component" value="Unassembled WGS sequence"/>
</dbReference>
<keyword evidence="3" id="KW-1185">Reference proteome</keyword>
<organism evidence="2 3">
    <name type="scientific">Thecamonas trahens ATCC 50062</name>
    <dbReference type="NCBI Taxonomy" id="461836"/>
    <lineage>
        <taxon>Eukaryota</taxon>
        <taxon>Apusozoa</taxon>
        <taxon>Apusomonadida</taxon>
        <taxon>Apusomonadidae</taxon>
        <taxon>Thecamonas</taxon>
    </lineage>
</organism>
<dbReference type="EMBL" id="GL349481">
    <property type="protein sequence ID" value="KNC53356.1"/>
    <property type="molecule type" value="Genomic_DNA"/>
</dbReference>
<evidence type="ECO:0008006" key="4">
    <source>
        <dbReference type="Google" id="ProtNLM"/>
    </source>
</evidence>
<dbReference type="PANTHER" id="PTHR15002">
    <property type="entry name" value="RIBOSOMAL BIOGENESIS PROTEIN LAS1L"/>
    <property type="match status" value="1"/>
</dbReference>
<feature type="compositionally biased region" description="Polar residues" evidence="1">
    <location>
        <begin position="30"/>
        <end position="46"/>
    </location>
</feature>
<evidence type="ECO:0000256" key="1">
    <source>
        <dbReference type="SAM" id="MobiDB-lite"/>
    </source>
</evidence>
<dbReference type="Pfam" id="PF04031">
    <property type="entry name" value="Las1"/>
    <property type="match status" value="1"/>
</dbReference>
<feature type="region of interest" description="Disordered" evidence="1">
    <location>
        <begin position="30"/>
        <end position="53"/>
    </location>
</feature>